<feature type="compositionally biased region" description="Polar residues" evidence="1">
    <location>
        <begin position="1"/>
        <end position="13"/>
    </location>
</feature>
<evidence type="ECO:0000256" key="1">
    <source>
        <dbReference type="SAM" id="MobiDB-lite"/>
    </source>
</evidence>
<dbReference type="Proteomes" id="UP000712600">
    <property type="component" value="Unassembled WGS sequence"/>
</dbReference>
<sequence length="74" mass="7886">MRPSCENSTSGHRQTALPGPSAVTPPISVILHRRREKPSVPILLHSLLSLTAAESIGVPNQIIGDDSTTKTCED</sequence>
<evidence type="ECO:0000313" key="3">
    <source>
        <dbReference type="Proteomes" id="UP000712600"/>
    </source>
</evidence>
<organism evidence="2 3">
    <name type="scientific">Brassica cretica</name>
    <name type="common">Mustard</name>
    <dbReference type="NCBI Taxonomy" id="69181"/>
    <lineage>
        <taxon>Eukaryota</taxon>
        <taxon>Viridiplantae</taxon>
        <taxon>Streptophyta</taxon>
        <taxon>Embryophyta</taxon>
        <taxon>Tracheophyta</taxon>
        <taxon>Spermatophyta</taxon>
        <taxon>Magnoliopsida</taxon>
        <taxon>eudicotyledons</taxon>
        <taxon>Gunneridae</taxon>
        <taxon>Pentapetalae</taxon>
        <taxon>rosids</taxon>
        <taxon>malvids</taxon>
        <taxon>Brassicales</taxon>
        <taxon>Brassicaceae</taxon>
        <taxon>Brassiceae</taxon>
        <taxon>Brassica</taxon>
    </lineage>
</organism>
<dbReference type="AlphaFoldDB" id="A0A8S9MSE3"/>
<gene>
    <name evidence="2" type="ORF">F2Q69_00053542</name>
</gene>
<reference evidence="2" key="1">
    <citation type="submission" date="2019-12" db="EMBL/GenBank/DDBJ databases">
        <title>Genome sequencing and annotation of Brassica cretica.</title>
        <authorList>
            <person name="Studholme D.J."/>
            <person name="Sarris P."/>
        </authorList>
    </citation>
    <scope>NUCLEOTIDE SEQUENCE</scope>
    <source>
        <strain evidence="2">PFS-109/04</strain>
        <tissue evidence="2">Leaf</tissue>
    </source>
</reference>
<proteinExistence type="predicted"/>
<dbReference type="EMBL" id="QGKX02002183">
    <property type="protein sequence ID" value="KAF3486231.1"/>
    <property type="molecule type" value="Genomic_DNA"/>
</dbReference>
<name>A0A8S9MSE3_BRACR</name>
<feature type="region of interest" description="Disordered" evidence="1">
    <location>
        <begin position="1"/>
        <end position="23"/>
    </location>
</feature>
<accession>A0A8S9MSE3</accession>
<comment type="caution">
    <text evidence="2">The sequence shown here is derived from an EMBL/GenBank/DDBJ whole genome shotgun (WGS) entry which is preliminary data.</text>
</comment>
<evidence type="ECO:0000313" key="2">
    <source>
        <dbReference type="EMBL" id="KAF3486231.1"/>
    </source>
</evidence>
<protein>
    <submittedName>
        <fullName evidence="2">Uncharacterized protein</fullName>
    </submittedName>
</protein>